<reference evidence="4" key="1">
    <citation type="journal article" date="2019" name="Int. J. Syst. Evol. Microbiol.">
        <title>The Global Catalogue of Microorganisms (GCM) 10K type strain sequencing project: providing services to taxonomists for standard genome sequencing and annotation.</title>
        <authorList>
            <consortium name="The Broad Institute Genomics Platform"/>
            <consortium name="The Broad Institute Genome Sequencing Center for Infectious Disease"/>
            <person name="Wu L."/>
            <person name="Ma J."/>
        </authorList>
    </citation>
    <scope>NUCLEOTIDE SEQUENCE [LARGE SCALE GENOMIC DNA]</scope>
    <source>
        <strain evidence="4">JCM 4505</strain>
    </source>
</reference>
<dbReference type="EMBL" id="BAAABV010000009">
    <property type="protein sequence ID" value="GAA0274710.1"/>
    <property type="molecule type" value="Genomic_DNA"/>
</dbReference>
<name>A0ABP3EUH0_9ACTN</name>
<evidence type="ECO:0000313" key="4">
    <source>
        <dbReference type="Proteomes" id="UP001501867"/>
    </source>
</evidence>
<feature type="region of interest" description="Disordered" evidence="1">
    <location>
        <begin position="92"/>
        <end position="121"/>
    </location>
</feature>
<feature type="transmembrane region" description="Helical" evidence="2">
    <location>
        <begin position="16"/>
        <end position="35"/>
    </location>
</feature>
<keyword evidence="4" id="KW-1185">Reference proteome</keyword>
<accession>A0ABP3EUH0</accession>
<dbReference type="Proteomes" id="UP001501867">
    <property type="component" value="Unassembled WGS sequence"/>
</dbReference>
<evidence type="ECO:0000256" key="2">
    <source>
        <dbReference type="SAM" id="Phobius"/>
    </source>
</evidence>
<organism evidence="3 4">
    <name type="scientific">Streptomyces polychromogenes</name>
    <dbReference type="NCBI Taxonomy" id="67342"/>
    <lineage>
        <taxon>Bacteria</taxon>
        <taxon>Bacillati</taxon>
        <taxon>Actinomycetota</taxon>
        <taxon>Actinomycetes</taxon>
        <taxon>Kitasatosporales</taxon>
        <taxon>Streptomycetaceae</taxon>
        <taxon>Streptomyces</taxon>
    </lineage>
</organism>
<evidence type="ECO:0008006" key="5">
    <source>
        <dbReference type="Google" id="ProtNLM"/>
    </source>
</evidence>
<keyword evidence="2" id="KW-1133">Transmembrane helix</keyword>
<feature type="transmembrane region" description="Helical" evidence="2">
    <location>
        <begin position="66"/>
        <end position="85"/>
    </location>
</feature>
<sequence>MIYLSLGATSEAYESGRALGILVGAAVLMLVLWFATTSWRRAGALPPGAAAGGHTAALRVRRRRTVLIILGLLGAGAVVSAVLPYRPESRAAETAGAASGPVEAEAAPAGARTITPPDTLDGYRLMTEEETASYRRAEAARPPRGRTWYYDRDGDGRADGILHVDTTQWSQKLAAEKQRDSITQEFRNFFAGARSSDSAEYPAGPLGGRLACGHYENNPALSICAWSDASTLGTFAQNGVGELSEAARTTLDFRNASDQRT</sequence>
<protein>
    <recommendedName>
        <fullName evidence="5">Serine/threonine protein kinase</fullName>
    </recommendedName>
</protein>
<evidence type="ECO:0000313" key="3">
    <source>
        <dbReference type="EMBL" id="GAA0274710.1"/>
    </source>
</evidence>
<gene>
    <name evidence="3" type="ORF">GCM10010302_10380</name>
</gene>
<keyword evidence="2" id="KW-0812">Transmembrane</keyword>
<proteinExistence type="predicted"/>
<feature type="compositionally biased region" description="Low complexity" evidence="1">
    <location>
        <begin position="95"/>
        <end position="111"/>
    </location>
</feature>
<keyword evidence="2" id="KW-0472">Membrane</keyword>
<comment type="caution">
    <text evidence="3">The sequence shown here is derived from an EMBL/GenBank/DDBJ whole genome shotgun (WGS) entry which is preliminary data.</text>
</comment>
<evidence type="ECO:0000256" key="1">
    <source>
        <dbReference type="SAM" id="MobiDB-lite"/>
    </source>
</evidence>